<evidence type="ECO:0000313" key="2">
    <source>
        <dbReference type="Proteomes" id="UP000006860"/>
    </source>
</evidence>
<dbReference type="AlphaFoldDB" id="F0SJ56"/>
<dbReference type="HOGENOM" id="CLU_2540502_0_0_0"/>
<protein>
    <recommendedName>
        <fullName evidence="3">OmpR/PhoB-type domain-containing protein</fullName>
    </recommendedName>
</protein>
<dbReference type="STRING" id="756272.Plabr_0977"/>
<name>F0SJ56_RUBBR</name>
<sequence>MLANSNIPDKSECPYYLVLKCLIDARGEVRSTGDIKREFPDEPWEERLDLTIKRKLIPHRSGVGGHVKPVFKRGYRLCFDSCE</sequence>
<keyword evidence="2" id="KW-1185">Reference proteome</keyword>
<reference evidence="2" key="1">
    <citation type="submission" date="2011-02" db="EMBL/GenBank/DDBJ databases">
        <title>The complete genome of Planctomyces brasiliensis DSM 5305.</title>
        <authorList>
            <person name="Lucas S."/>
            <person name="Copeland A."/>
            <person name="Lapidus A."/>
            <person name="Bruce D."/>
            <person name="Goodwin L."/>
            <person name="Pitluck S."/>
            <person name="Kyrpides N."/>
            <person name="Mavromatis K."/>
            <person name="Pagani I."/>
            <person name="Ivanova N."/>
            <person name="Ovchinnikova G."/>
            <person name="Lu M."/>
            <person name="Detter J.C."/>
            <person name="Han C."/>
            <person name="Land M."/>
            <person name="Hauser L."/>
            <person name="Markowitz V."/>
            <person name="Cheng J.-F."/>
            <person name="Hugenholtz P."/>
            <person name="Woyke T."/>
            <person name="Wu D."/>
            <person name="Tindall B."/>
            <person name="Pomrenke H.G."/>
            <person name="Brambilla E."/>
            <person name="Klenk H.-P."/>
            <person name="Eisen J.A."/>
        </authorList>
    </citation>
    <scope>NUCLEOTIDE SEQUENCE [LARGE SCALE GENOMIC DNA]</scope>
    <source>
        <strain evidence="2">ATCC 49424 / DSM 5305 / JCM 21570 / NBRC 103401 / IFAM 1448</strain>
    </source>
</reference>
<evidence type="ECO:0008006" key="3">
    <source>
        <dbReference type="Google" id="ProtNLM"/>
    </source>
</evidence>
<organism evidence="1 2">
    <name type="scientific">Rubinisphaera brasiliensis (strain ATCC 49424 / DSM 5305 / JCM 21570 / IAM 15109 / NBRC 103401 / IFAM 1448)</name>
    <name type="common">Planctomyces brasiliensis</name>
    <dbReference type="NCBI Taxonomy" id="756272"/>
    <lineage>
        <taxon>Bacteria</taxon>
        <taxon>Pseudomonadati</taxon>
        <taxon>Planctomycetota</taxon>
        <taxon>Planctomycetia</taxon>
        <taxon>Planctomycetales</taxon>
        <taxon>Planctomycetaceae</taxon>
        <taxon>Rubinisphaera</taxon>
    </lineage>
</organism>
<dbReference type="EMBL" id="CP002546">
    <property type="protein sequence ID" value="ADY58598.1"/>
    <property type="molecule type" value="Genomic_DNA"/>
</dbReference>
<dbReference type="KEGG" id="pbs:Plabr_0977"/>
<proteinExistence type="predicted"/>
<dbReference type="Proteomes" id="UP000006860">
    <property type="component" value="Chromosome"/>
</dbReference>
<gene>
    <name evidence="1" type="ordered locus">Plabr_0977</name>
</gene>
<accession>F0SJ56</accession>
<evidence type="ECO:0000313" key="1">
    <source>
        <dbReference type="EMBL" id="ADY58598.1"/>
    </source>
</evidence>